<dbReference type="Gene3D" id="3.50.50.60">
    <property type="entry name" value="FAD/NAD(P)-binding domain"/>
    <property type="match status" value="2"/>
</dbReference>
<feature type="domain" description="FAD/NAD(P)-binding" evidence="11">
    <location>
        <begin position="7"/>
        <end position="319"/>
    </location>
</feature>
<dbReference type="InterPro" id="IPR036188">
    <property type="entry name" value="FAD/NAD-bd_sf"/>
</dbReference>
<evidence type="ECO:0000256" key="3">
    <source>
        <dbReference type="ARBA" id="ARBA00022630"/>
    </source>
</evidence>
<feature type="domain" description="Pyridine nucleotide-disulphide oxidoreductase dimerisation" evidence="10">
    <location>
        <begin position="345"/>
        <end position="455"/>
    </location>
</feature>
<proteinExistence type="inferred from homology"/>
<keyword evidence="8 9" id="KW-0676">Redox-active center</keyword>
<dbReference type="InterPro" id="IPR016156">
    <property type="entry name" value="FAD/NAD-linked_Rdtase_dimer_sf"/>
</dbReference>
<keyword evidence="4 9" id="KW-0274">FAD</keyword>
<evidence type="ECO:0000259" key="10">
    <source>
        <dbReference type="Pfam" id="PF02852"/>
    </source>
</evidence>
<evidence type="ECO:0000256" key="8">
    <source>
        <dbReference type="ARBA" id="ARBA00023284"/>
    </source>
</evidence>
<dbReference type="SUPFAM" id="SSF51905">
    <property type="entry name" value="FAD/NAD(P)-binding domain"/>
    <property type="match status" value="1"/>
</dbReference>
<evidence type="ECO:0000256" key="6">
    <source>
        <dbReference type="ARBA" id="ARBA00023002"/>
    </source>
</evidence>
<evidence type="ECO:0000313" key="12">
    <source>
        <dbReference type="EMBL" id="OCI32042.1"/>
    </source>
</evidence>
<evidence type="ECO:0000313" key="13">
    <source>
        <dbReference type="Proteomes" id="UP000093412"/>
    </source>
</evidence>
<keyword evidence="7" id="KW-1015">Disulfide bond</keyword>
<dbReference type="InterPro" id="IPR001100">
    <property type="entry name" value="Pyr_nuc-diS_OxRdtase"/>
</dbReference>
<keyword evidence="6 9" id="KW-0560">Oxidoreductase</keyword>
<keyword evidence="3 9" id="KW-0285">Flavoprotein</keyword>
<evidence type="ECO:0000256" key="5">
    <source>
        <dbReference type="ARBA" id="ARBA00022857"/>
    </source>
</evidence>
<protein>
    <submittedName>
        <fullName evidence="12">Pyridine nucleotide-disulfide oxidoreductase RclA</fullName>
    </submittedName>
</protein>
<dbReference type="PIRSF" id="PIRSF000350">
    <property type="entry name" value="Mercury_reductase_MerA"/>
    <property type="match status" value="1"/>
</dbReference>
<evidence type="ECO:0000256" key="9">
    <source>
        <dbReference type="RuleBase" id="RU003691"/>
    </source>
</evidence>
<dbReference type="PANTHER" id="PTHR43014:SF4">
    <property type="entry name" value="PYRIDINE NUCLEOTIDE-DISULFIDE OXIDOREDUCTASE RCLA-RELATED"/>
    <property type="match status" value="1"/>
</dbReference>
<reference evidence="12 13" key="1">
    <citation type="submission" date="2016-06" db="EMBL/GenBank/DDBJ databases">
        <title>Genome sequence of Oerskovia enterophila DSM 43852.</title>
        <authorList>
            <person name="Poehlein A."/>
            <person name="Jag V."/>
            <person name="Bengelsdorf F.R."/>
            <person name="Daniel R."/>
            <person name="Duerre P."/>
        </authorList>
    </citation>
    <scope>NUCLEOTIDE SEQUENCE [LARGE SCALE GENOMIC DNA]</scope>
    <source>
        <strain evidence="12 13">DSM 43852</strain>
    </source>
</reference>
<dbReference type="Pfam" id="PF07992">
    <property type="entry name" value="Pyr_redox_2"/>
    <property type="match status" value="1"/>
</dbReference>
<dbReference type="InterPro" id="IPR012999">
    <property type="entry name" value="Pyr_OxRdtase_I_AS"/>
</dbReference>
<dbReference type="Proteomes" id="UP000093412">
    <property type="component" value="Unassembled WGS sequence"/>
</dbReference>
<evidence type="ECO:0000256" key="7">
    <source>
        <dbReference type="ARBA" id="ARBA00023157"/>
    </source>
</evidence>
<accession>A0ABX2Y640</accession>
<comment type="cofactor">
    <cofactor evidence="1">
        <name>FAD</name>
        <dbReference type="ChEBI" id="CHEBI:57692"/>
    </cofactor>
</comment>
<dbReference type="EMBL" id="MAQA01000010">
    <property type="protein sequence ID" value="OCI32042.1"/>
    <property type="molecule type" value="Genomic_DNA"/>
</dbReference>
<organism evidence="12 13">
    <name type="scientific">Oerskovia enterophila</name>
    <dbReference type="NCBI Taxonomy" id="43678"/>
    <lineage>
        <taxon>Bacteria</taxon>
        <taxon>Bacillati</taxon>
        <taxon>Actinomycetota</taxon>
        <taxon>Actinomycetes</taxon>
        <taxon>Micrococcales</taxon>
        <taxon>Cellulomonadaceae</taxon>
        <taxon>Oerskovia</taxon>
    </lineage>
</organism>
<evidence type="ECO:0000256" key="1">
    <source>
        <dbReference type="ARBA" id="ARBA00001974"/>
    </source>
</evidence>
<comment type="similarity">
    <text evidence="2 9">Belongs to the class-I pyridine nucleotide-disulfide oxidoreductase family.</text>
</comment>
<evidence type="ECO:0000256" key="4">
    <source>
        <dbReference type="ARBA" id="ARBA00022827"/>
    </source>
</evidence>
<keyword evidence="5" id="KW-0521">NADP</keyword>
<dbReference type="PANTHER" id="PTHR43014">
    <property type="entry name" value="MERCURIC REDUCTASE"/>
    <property type="match status" value="1"/>
</dbReference>
<name>A0ABX2Y640_9CELL</name>
<dbReference type="PRINTS" id="PR00368">
    <property type="entry name" value="FADPNR"/>
</dbReference>
<sequence>MDALHVDLLVIGFGKGGKTIAAAMGRRGQRVVMVEQSDQMYGGTCINIGCVPTKALVHDAESRRPGDAPKHWYARAVTRRADLTALLRGKNFDMLDVIDSVTVVTGRATFAGPREVEVRAGTDLLRIRAETVVIDTGSEPVIPKIPGVLDNPRVTTSTTLIATEDLPARLVVIGGGYVGIELAGMYAQFGSQVTVLESAERVFVREDEDVADAAREILERQGVTFLTGVRATSIRDTDDGATVSYEGGGPGEAGEGAVTGDLILLAVGRRPVTAGLGLEVAGIRTTDRGAVEVDEHLRTSVPGVYAVGDVNGGPQFTYISLDDSRIVLDQLVGSGERSTADRGAVPYTVFLSPPLARVGLTEREARKAGHDVLVASKAVASLAAMPRARIVEQTDGLMKFVVDATSGLVLGAALLCVDSQELINTVALAMRHGVSAAELRDAIYTHPSSTEGFNEVLAALA</sequence>
<dbReference type="Gene3D" id="3.30.390.30">
    <property type="match status" value="1"/>
</dbReference>
<gene>
    <name evidence="12" type="primary">rclA</name>
    <name evidence="12" type="ORF">OERS_11940</name>
</gene>
<dbReference type="PROSITE" id="PS00076">
    <property type="entry name" value="PYRIDINE_REDOX_1"/>
    <property type="match status" value="1"/>
</dbReference>
<evidence type="ECO:0000256" key="2">
    <source>
        <dbReference type="ARBA" id="ARBA00007532"/>
    </source>
</evidence>
<dbReference type="RefSeq" id="WP_068625104.1">
    <property type="nucleotide sequence ID" value="NZ_MAQA01000010.1"/>
</dbReference>
<dbReference type="SUPFAM" id="SSF55424">
    <property type="entry name" value="FAD/NAD-linked reductases, dimerisation (C-terminal) domain"/>
    <property type="match status" value="1"/>
</dbReference>
<dbReference type="InterPro" id="IPR023753">
    <property type="entry name" value="FAD/NAD-binding_dom"/>
</dbReference>
<keyword evidence="13" id="KW-1185">Reference proteome</keyword>
<dbReference type="Pfam" id="PF02852">
    <property type="entry name" value="Pyr_redox_dim"/>
    <property type="match status" value="1"/>
</dbReference>
<dbReference type="PRINTS" id="PR00411">
    <property type="entry name" value="PNDRDTASEI"/>
</dbReference>
<comment type="caution">
    <text evidence="12">The sequence shown here is derived from an EMBL/GenBank/DDBJ whole genome shotgun (WGS) entry which is preliminary data.</text>
</comment>
<dbReference type="InterPro" id="IPR004099">
    <property type="entry name" value="Pyr_nucl-diS_OxRdtase_dimer"/>
</dbReference>
<evidence type="ECO:0000259" key="11">
    <source>
        <dbReference type="Pfam" id="PF07992"/>
    </source>
</evidence>